<dbReference type="Proteomes" id="UP001628164">
    <property type="component" value="Unassembled WGS sequence"/>
</dbReference>
<sequence length="58" mass="7300">MRYIDKNNYLYNLIIHNFKDFIKSKLDLELKIFQKYKVKNWKKLNQPKTIRHSYHNLT</sequence>
<comment type="caution">
    <text evidence="1">The sequence shown here is derived from an EMBL/GenBank/DDBJ whole genome shotgun (WGS) entry which is preliminary data.</text>
</comment>
<dbReference type="EMBL" id="BTHG01000005">
    <property type="protein sequence ID" value="GMN89870.1"/>
    <property type="molecule type" value="Genomic_DNA"/>
</dbReference>
<evidence type="ECO:0000313" key="1">
    <source>
        <dbReference type="EMBL" id="GMN89870.1"/>
    </source>
</evidence>
<gene>
    <name evidence="1" type="ORF">fsci_13570</name>
</gene>
<evidence type="ECO:0000313" key="2">
    <source>
        <dbReference type="Proteomes" id="UP001628164"/>
    </source>
</evidence>
<keyword evidence="2" id="KW-1185">Reference proteome</keyword>
<organism evidence="1 2">
    <name type="scientific">Francisella sciaenopsi</name>
    <dbReference type="NCBI Taxonomy" id="3055034"/>
    <lineage>
        <taxon>Bacteria</taxon>
        <taxon>Pseudomonadati</taxon>
        <taxon>Pseudomonadota</taxon>
        <taxon>Gammaproteobacteria</taxon>
        <taxon>Thiotrichales</taxon>
        <taxon>Francisellaceae</taxon>
        <taxon>Francisella</taxon>
    </lineage>
</organism>
<name>A0ABQ6PFZ8_9GAMM</name>
<proteinExistence type="predicted"/>
<protein>
    <submittedName>
        <fullName evidence="1">Uncharacterized protein</fullName>
    </submittedName>
</protein>
<reference evidence="1 2" key="1">
    <citation type="journal article" date="2024" name="Dis. Aquat. Organ.">
        <title>Francisella sciaenopsi sp. nov. isolated from diseased red drum Sciaenops ocellatus in Florida, USA.</title>
        <authorList>
            <person name="Kawahara M."/>
            <person name="Cody T.T."/>
            <person name="Yanong R.P.E."/>
            <person name="Henderson E."/>
            <person name="Yazdi Z."/>
            <person name="Soto E."/>
        </authorList>
    </citation>
    <scope>NUCLEOTIDE SEQUENCE [LARGE SCALE GENOMIC DNA]</scope>
    <source>
        <strain evidence="1 2">R22-20-7</strain>
    </source>
</reference>
<accession>A0ABQ6PFZ8</accession>